<dbReference type="KEGG" id="alam:RT761_01815"/>
<dbReference type="Gene3D" id="3.10.180.10">
    <property type="entry name" value="2,3-Dihydroxybiphenyl 1,2-Dioxygenase, domain 1"/>
    <property type="match status" value="1"/>
</dbReference>
<evidence type="ECO:0000313" key="2">
    <source>
        <dbReference type="EMBL" id="QPM68593.1"/>
    </source>
</evidence>
<gene>
    <name evidence="2" type="ORF">RT761_01815</name>
</gene>
<dbReference type="InterPro" id="IPR029068">
    <property type="entry name" value="Glyas_Bleomycin-R_OHBP_Dase"/>
</dbReference>
<organism evidence="2 3">
    <name type="scientific">Atribacter laminatus</name>
    <dbReference type="NCBI Taxonomy" id="2847778"/>
    <lineage>
        <taxon>Bacteria</taxon>
        <taxon>Pseudomonadati</taxon>
        <taxon>Atribacterota</taxon>
        <taxon>Atribacteria</taxon>
        <taxon>Atribacterales</taxon>
        <taxon>Atribacteraceae</taxon>
        <taxon>Atribacter</taxon>
    </lineage>
</organism>
<name>A0A7T1AMH7_ATRLM</name>
<dbReference type="RefSeq" id="WP_218111093.1">
    <property type="nucleotide sequence ID" value="NZ_CP065383.1"/>
</dbReference>
<evidence type="ECO:0000313" key="3">
    <source>
        <dbReference type="Proteomes" id="UP000594463"/>
    </source>
</evidence>
<evidence type="ECO:0000259" key="1">
    <source>
        <dbReference type="Pfam" id="PF06983"/>
    </source>
</evidence>
<dbReference type="Pfam" id="PF06983">
    <property type="entry name" value="3-dmu-9_3-mt"/>
    <property type="match status" value="1"/>
</dbReference>
<dbReference type="PANTHER" id="PTHR33990:SF1">
    <property type="entry name" value="PROTEIN YJDN"/>
    <property type="match status" value="1"/>
</dbReference>
<dbReference type="CDD" id="cd06588">
    <property type="entry name" value="PhnB_like"/>
    <property type="match status" value="1"/>
</dbReference>
<keyword evidence="3" id="KW-1185">Reference proteome</keyword>
<dbReference type="PANTHER" id="PTHR33990">
    <property type="entry name" value="PROTEIN YJDN-RELATED"/>
    <property type="match status" value="1"/>
</dbReference>
<protein>
    <recommendedName>
        <fullName evidence="1">PhnB-like domain-containing protein</fullName>
    </recommendedName>
</protein>
<dbReference type="EMBL" id="CP065383">
    <property type="protein sequence ID" value="QPM68593.1"/>
    <property type="molecule type" value="Genomic_DNA"/>
</dbReference>
<dbReference type="AlphaFoldDB" id="A0A7T1AMH7"/>
<dbReference type="InterPro" id="IPR028973">
    <property type="entry name" value="PhnB-like"/>
</dbReference>
<dbReference type="Proteomes" id="UP000594463">
    <property type="component" value="Chromosome"/>
</dbReference>
<accession>A0A7T1AMH7</accession>
<sequence>MPLDVFINFNGNCREALKFYAQIFDLEEPNIMTYGEAPPNSQMPVTEETKNLVMHASLTIFGTVVMFMDTIPDMQVNQGDNIVLTIRSKDLDEVKSLFSKMKNGGRILMDLQETFYSKCYGMLIDKFGIPWQFIQDTD</sequence>
<dbReference type="SUPFAM" id="SSF54593">
    <property type="entry name" value="Glyoxalase/Bleomycin resistance protein/Dihydroxybiphenyl dioxygenase"/>
    <property type="match status" value="1"/>
</dbReference>
<feature type="domain" description="PhnB-like" evidence="1">
    <location>
        <begin position="6"/>
        <end position="133"/>
    </location>
</feature>
<proteinExistence type="predicted"/>
<reference evidence="2 3" key="1">
    <citation type="journal article" date="2021" name="Nat. Commun.">
        <title>Isolation of a member of the candidate phylum Atribacteria reveals a unique cell membrane structure.</title>
        <authorList>
            <person name="Taiki K."/>
            <person name="Nobu M.K."/>
            <person name="Kusada H."/>
            <person name="Meng X.-Y."/>
            <person name="Hosoki N."/>
            <person name="Uematsu K."/>
            <person name="Yoshioka H."/>
            <person name="Kamagata Y."/>
            <person name="Tamaki H."/>
        </authorList>
    </citation>
    <scope>NUCLEOTIDE SEQUENCE [LARGE SCALE GENOMIC DNA]</scope>
    <source>
        <strain evidence="2 3">RT761</strain>
    </source>
</reference>